<feature type="region of interest" description="Disordered" evidence="1">
    <location>
        <begin position="1"/>
        <end position="109"/>
    </location>
</feature>
<keyword evidence="3" id="KW-1185">Reference proteome</keyword>
<sequence length="109" mass="10713">MTTCSSSPRPNEPAIPSEPNGSAQPSAETTVGTGTHQVEQTSAQPAAGPYETHRTGHPQSAASHQAGPAAAEPVALGTRPAAGAGTQPPAHAPDPTAARPVAPAPDEAN</sequence>
<feature type="non-terminal residue" evidence="2">
    <location>
        <position position="109"/>
    </location>
</feature>
<evidence type="ECO:0000313" key="2">
    <source>
        <dbReference type="EMBL" id="PNG17176.1"/>
    </source>
</evidence>
<feature type="compositionally biased region" description="Low complexity" evidence="1">
    <location>
        <begin position="58"/>
        <end position="71"/>
    </location>
</feature>
<evidence type="ECO:0000313" key="3">
    <source>
        <dbReference type="Proteomes" id="UP000235943"/>
    </source>
</evidence>
<dbReference type="Proteomes" id="UP000235943">
    <property type="component" value="Unassembled WGS sequence"/>
</dbReference>
<feature type="compositionally biased region" description="Polar residues" evidence="1">
    <location>
        <begin position="19"/>
        <end position="44"/>
    </location>
</feature>
<gene>
    <name evidence="2" type="ORF">C1J00_37980</name>
</gene>
<protein>
    <submittedName>
        <fullName evidence="2">Uncharacterized protein</fullName>
    </submittedName>
</protein>
<organism evidence="2 3">
    <name type="scientific">Streptomyces cahuitamycinicus</name>
    <dbReference type="NCBI Taxonomy" id="2070367"/>
    <lineage>
        <taxon>Bacteria</taxon>
        <taxon>Bacillati</taxon>
        <taxon>Actinomycetota</taxon>
        <taxon>Actinomycetes</taxon>
        <taxon>Kitasatosporales</taxon>
        <taxon>Streptomycetaceae</taxon>
        <taxon>Streptomyces</taxon>
    </lineage>
</organism>
<reference evidence="2 3" key="1">
    <citation type="submission" date="2018-01" db="EMBL/GenBank/DDBJ databases">
        <title>Draft genome sequence of Streptomyces sp. 13K301.</title>
        <authorList>
            <person name="Sahin N."/>
            <person name="Saygin H."/>
            <person name="Ay H."/>
        </authorList>
    </citation>
    <scope>NUCLEOTIDE SEQUENCE [LARGE SCALE GENOMIC DNA]</scope>
    <source>
        <strain evidence="2 3">13K301</strain>
    </source>
</reference>
<dbReference type="AlphaFoldDB" id="A0A2N8TDR9"/>
<proteinExistence type="predicted"/>
<name>A0A2N8TDR9_9ACTN</name>
<accession>A0A2N8TDR9</accession>
<evidence type="ECO:0000256" key="1">
    <source>
        <dbReference type="SAM" id="MobiDB-lite"/>
    </source>
</evidence>
<comment type="caution">
    <text evidence="2">The sequence shown here is derived from an EMBL/GenBank/DDBJ whole genome shotgun (WGS) entry which is preliminary data.</text>
</comment>
<dbReference type="EMBL" id="POUC01000510">
    <property type="protein sequence ID" value="PNG17176.1"/>
    <property type="molecule type" value="Genomic_DNA"/>
</dbReference>